<dbReference type="PANTHER" id="PTHR24198">
    <property type="entry name" value="ANKYRIN REPEAT AND PROTEIN KINASE DOMAIN-CONTAINING PROTEIN"/>
    <property type="match status" value="1"/>
</dbReference>
<dbReference type="Gene3D" id="1.25.40.20">
    <property type="entry name" value="Ankyrin repeat-containing domain"/>
    <property type="match status" value="2"/>
</dbReference>
<keyword evidence="1" id="KW-0677">Repeat</keyword>
<feature type="repeat" description="ANK" evidence="3">
    <location>
        <begin position="144"/>
        <end position="166"/>
    </location>
</feature>
<dbReference type="PROSITE" id="PS50088">
    <property type="entry name" value="ANK_REPEAT"/>
    <property type="match status" value="3"/>
</dbReference>
<organism evidence="4 5">
    <name type="scientific">Thelonectria olida</name>
    <dbReference type="NCBI Taxonomy" id="1576542"/>
    <lineage>
        <taxon>Eukaryota</taxon>
        <taxon>Fungi</taxon>
        <taxon>Dikarya</taxon>
        <taxon>Ascomycota</taxon>
        <taxon>Pezizomycotina</taxon>
        <taxon>Sordariomycetes</taxon>
        <taxon>Hypocreomycetidae</taxon>
        <taxon>Hypocreales</taxon>
        <taxon>Nectriaceae</taxon>
        <taxon>Thelonectria</taxon>
    </lineage>
</organism>
<feature type="non-terminal residue" evidence="4">
    <location>
        <position position="1"/>
    </location>
</feature>
<gene>
    <name evidence="4" type="ORF">B0T10DRAFT_378993</name>
</gene>
<accession>A0A9P8VTE9</accession>
<reference evidence="4 5" key="1">
    <citation type="journal article" date="2021" name="Nat. Commun.">
        <title>Genetic determinants of endophytism in the Arabidopsis root mycobiome.</title>
        <authorList>
            <person name="Mesny F."/>
            <person name="Miyauchi S."/>
            <person name="Thiergart T."/>
            <person name="Pickel B."/>
            <person name="Atanasova L."/>
            <person name="Karlsson M."/>
            <person name="Huettel B."/>
            <person name="Barry K.W."/>
            <person name="Haridas S."/>
            <person name="Chen C."/>
            <person name="Bauer D."/>
            <person name="Andreopoulos W."/>
            <person name="Pangilinan J."/>
            <person name="LaButti K."/>
            <person name="Riley R."/>
            <person name="Lipzen A."/>
            <person name="Clum A."/>
            <person name="Drula E."/>
            <person name="Henrissat B."/>
            <person name="Kohler A."/>
            <person name="Grigoriev I.V."/>
            <person name="Martin F.M."/>
            <person name="Hacquard S."/>
        </authorList>
    </citation>
    <scope>NUCLEOTIDE SEQUENCE [LARGE SCALE GENOMIC DNA]</scope>
    <source>
        <strain evidence="4 5">MPI-CAGE-CH-0241</strain>
    </source>
</reference>
<dbReference type="SMART" id="SM00248">
    <property type="entry name" value="ANK"/>
    <property type="match status" value="3"/>
</dbReference>
<protein>
    <submittedName>
        <fullName evidence="4">Ankyrin repeat-containing domain protein</fullName>
    </submittedName>
</protein>
<dbReference type="SUPFAM" id="SSF48403">
    <property type="entry name" value="Ankyrin repeat"/>
    <property type="match status" value="1"/>
</dbReference>
<dbReference type="AlphaFoldDB" id="A0A9P8VTE9"/>
<evidence type="ECO:0000256" key="3">
    <source>
        <dbReference type="PROSITE-ProRule" id="PRU00023"/>
    </source>
</evidence>
<keyword evidence="2 3" id="KW-0040">ANK repeat</keyword>
<dbReference type="OrthoDB" id="426293at2759"/>
<name>A0A9P8VTE9_9HYPO</name>
<feature type="repeat" description="ANK" evidence="3">
    <location>
        <begin position="95"/>
        <end position="119"/>
    </location>
</feature>
<feature type="non-terminal residue" evidence="4">
    <location>
        <position position="166"/>
    </location>
</feature>
<dbReference type="Pfam" id="PF12796">
    <property type="entry name" value="Ank_2"/>
    <property type="match status" value="2"/>
</dbReference>
<dbReference type="PROSITE" id="PS50297">
    <property type="entry name" value="ANK_REP_REGION"/>
    <property type="match status" value="2"/>
</dbReference>
<keyword evidence="5" id="KW-1185">Reference proteome</keyword>
<dbReference type="PANTHER" id="PTHR24198:SF193">
    <property type="match status" value="1"/>
</dbReference>
<feature type="repeat" description="ANK" evidence="3">
    <location>
        <begin position="1"/>
        <end position="25"/>
    </location>
</feature>
<evidence type="ECO:0000256" key="1">
    <source>
        <dbReference type="ARBA" id="ARBA00022737"/>
    </source>
</evidence>
<dbReference type="InterPro" id="IPR002110">
    <property type="entry name" value="Ankyrin_rpt"/>
</dbReference>
<proteinExistence type="predicted"/>
<sequence length="166" mass="17721">AAEYNALEAVKQIIRNGADVNAKHPLNGYNALISASEEGHTDIVLYLLNCSGIDVNAATGYGRTALYCAALYGYEDIVQGLLGCSILKANVKDFYDATPLILAAKNGHHAILLLLLERGDAELNATCFNIETDGKPTMPEINFDGHTALFWAALGGHTKTVSALLE</sequence>
<dbReference type="Proteomes" id="UP000777438">
    <property type="component" value="Unassembled WGS sequence"/>
</dbReference>
<dbReference type="EMBL" id="JAGPYM010000047">
    <property type="protein sequence ID" value="KAH6872043.1"/>
    <property type="molecule type" value="Genomic_DNA"/>
</dbReference>
<evidence type="ECO:0000313" key="4">
    <source>
        <dbReference type="EMBL" id="KAH6872043.1"/>
    </source>
</evidence>
<comment type="caution">
    <text evidence="4">The sequence shown here is derived from an EMBL/GenBank/DDBJ whole genome shotgun (WGS) entry which is preliminary data.</text>
</comment>
<evidence type="ECO:0000313" key="5">
    <source>
        <dbReference type="Proteomes" id="UP000777438"/>
    </source>
</evidence>
<evidence type="ECO:0000256" key="2">
    <source>
        <dbReference type="ARBA" id="ARBA00023043"/>
    </source>
</evidence>
<dbReference type="InterPro" id="IPR036770">
    <property type="entry name" value="Ankyrin_rpt-contain_sf"/>
</dbReference>